<dbReference type="CDD" id="cd00685">
    <property type="entry name" value="Trans_IPPS_HT"/>
    <property type="match status" value="1"/>
</dbReference>
<dbReference type="SFLD" id="SFLDS00005">
    <property type="entry name" value="Isoprenoid_Synthase_Type_I"/>
    <property type="match status" value="1"/>
</dbReference>
<dbReference type="EMBL" id="LPVY01000020">
    <property type="protein sequence ID" value="KZB62930.1"/>
    <property type="molecule type" value="Genomic_DNA"/>
</dbReference>
<dbReference type="GO" id="GO:0016114">
    <property type="term" value="P:terpenoid biosynthetic process"/>
    <property type="evidence" value="ECO:0007669"/>
    <property type="project" value="UniProtKB-ARBA"/>
</dbReference>
<dbReference type="Pfam" id="PF00348">
    <property type="entry name" value="polyprenyl_synt"/>
    <property type="match status" value="1"/>
</dbReference>
<dbReference type="FunFam" id="1.10.600.10:FF:000001">
    <property type="entry name" value="Geranylgeranyl diphosphate synthase"/>
    <property type="match status" value="1"/>
</dbReference>
<proteinExistence type="inferred from homology"/>
<comment type="cofactor">
    <cofactor evidence="1">
        <name>Mg(2+)</name>
        <dbReference type="ChEBI" id="CHEBI:18420"/>
    </cofactor>
</comment>
<accession>A0A154L3F2</accession>
<organism evidence="8 9">
    <name type="scientific">Thalassospira lucentensis</name>
    <dbReference type="NCBI Taxonomy" id="168935"/>
    <lineage>
        <taxon>Bacteria</taxon>
        <taxon>Pseudomonadati</taxon>
        <taxon>Pseudomonadota</taxon>
        <taxon>Alphaproteobacteria</taxon>
        <taxon>Rhodospirillales</taxon>
        <taxon>Thalassospiraceae</taxon>
        <taxon>Thalassospira</taxon>
    </lineage>
</organism>
<dbReference type="InterPro" id="IPR053378">
    <property type="entry name" value="Prenyl_diphosphate_synthase"/>
</dbReference>
<comment type="similarity">
    <text evidence="2 7">Belongs to the FPP/GGPP synthase family.</text>
</comment>
<dbReference type="GO" id="GO:0005737">
    <property type="term" value="C:cytoplasm"/>
    <property type="evidence" value="ECO:0007669"/>
    <property type="project" value="UniProtKB-ARBA"/>
</dbReference>
<keyword evidence="5" id="KW-0460">Magnesium</keyword>
<comment type="caution">
    <text evidence="8">The sequence shown here is derived from an EMBL/GenBank/DDBJ whole genome shotgun (WGS) entry which is preliminary data.</text>
</comment>
<dbReference type="PANTHER" id="PTHR43281:SF1">
    <property type="entry name" value="FARNESYL DIPHOSPHATE SYNTHASE"/>
    <property type="match status" value="1"/>
</dbReference>
<evidence type="ECO:0000256" key="1">
    <source>
        <dbReference type="ARBA" id="ARBA00001946"/>
    </source>
</evidence>
<evidence type="ECO:0000256" key="3">
    <source>
        <dbReference type="ARBA" id="ARBA00022679"/>
    </source>
</evidence>
<dbReference type="SFLD" id="SFLDG01017">
    <property type="entry name" value="Polyprenyl_Transferase_Like"/>
    <property type="match status" value="1"/>
</dbReference>
<dbReference type="Proteomes" id="UP000076335">
    <property type="component" value="Unassembled WGS sequence"/>
</dbReference>
<keyword evidence="6" id="KW-0414">Isoprene biosynthesis</keyword>
<dbReference type="GO" id="GO:0046872">
    <property type="term" value="F:metal ion binding"/>
    <property type="evidence" value="ECO:0007669"/>
    <property type="project" value="UniProtKB-KW"/>
</dbReference>
<keyword evidence="3 7" id="KW-0808">Transferase</keyword>
<protein>
    <submittedName>
        <fullName evidence="8">Farnesyl-diphosphate synthase</fullName>
    </submittedName>
</protein>
<evidence type="ECO:0000313" key="9">
    <source>
        <dbReference type="Proteomes" id="UP000076335"/>
    </source>
</evidence>
<dbReference type="InterPro" id="IPR000092">
    <property type="entry name" value="Polyprenyl_synt"/>
</dbReference>
<dbReference type="OrthoDB" id="9805316at2"/>
<evidence type="ECO:0000256" key="4">
    <source>
        <dbReference type="ARBA" id="ARBA00022723"/>
    </source>
</evidence>
<keyword evidence="4" id="KW-0479">Metal-binding</keyword>
<evidence type="ECO:0000313" key="8">
    <source>
        <dbReference type="EMBL" id="KZB62930.1"/>
    </source>
</evidence>
<evidence type="ECO:0000256" key="6">
    <source>
        <dbReference type="ARBA" id="ARBA00023229"/>
    </source>
</evidence>
<dbReference type="InterPro" id="IPR033749">
    <property type="entry name" value="Polyprenyl_synt_CS"/>
</dbReference>
<dbReference type="RefSeq" id="WP_062952422.1">
    <property type="nucleotide sequence ID" value="NZ_CP136684.1"/>
</dbReference>
<dbReference type="Gene3D" id="1.10.600.10">
    <property type="entry name" value="Farnesyl Diphosphate Synthase"/>
    <property type="match status" value="1"/>
</dbReference>
<name>A0A154L3F2_9PROT</name>
<dbReference type="PANTHER" id="PTHR43281">
    <property type="entry name" value="FARNESYL DIPHOSPHATE SYNTHASE"/>
    <property type="match status" value="1"/>
</dbReference>
<dbReference type="PROSITE" id="PS00444">
    <property type="entry name" value="POLYPRENYL_SYNTHASE_2"/>
    <property type="match status" value="1"/>
</dbReference>
<dbReference type="NCBIfam" id="NF045485">
    <property type="entry name" value="FPPsyn"/>
    <property type="match status" value="1"/>
</dbReference>
<dbReference type="AlphaFoldDB" id="A0A154L3F2"/>
<dbReference type="InterPro" id="IPR008949">
    <property type="entry name" value="Isoprenoid_synthase_dom_sf"/>
</dbReference>
<evidence type="ECO:0000256" key="5">
    <source>
        <dbReference type="ARBA" id="ARBA00022842"/>
    </source>
</evidence>
<reference evidence="8 9" key="1">
    <citation type="submission" date="2015-12" db="EMBL/GenBank/DDBJ databases">
        <title>Genome sequence of Thalassospira lucentensis MCCC 1A02072.</title>
        <authorList>
            <person name="Lu L."/>
            <person name="Lai Q."/>
            <person name="Shao Z."/>
            <person name="Qian P."/>
        </authorList>
    </citation>
    <scope>NUCLEOTIDE SEQUENCE [LARGE SCALE GENOMIC DNA]</scope>
    <source>
        <strain evidence="8 9">MCCC 1A02072</strain>
    </source>
</reference>
<dbReference type="SUPFAM" id="SSF48576">
    <property type="entry name" value="Terpenoid synthases"/>
    <property type="match status" value="1"/>
</dbReference>
<dbReference type="PROSITE" id="PS00723">
    <property type="entry name" value="POLYPRENYL_SYNTHASE_1"/>
    <property type="match status" value="1"/>
</dbReference>
<dbReference type="GO" id="GO:0004659">
    <property type="term" value="F:prenyltransferase activity"/>
    <property type="evidence" value="ECO:0007669"/>
    <property type="project" value="InterPro"/>
</dbReference>
<evidence type="ECO:0000256" key="2">
    <source>
        <dbReference type="ARBA" id="ARBA00006706"/>
    </source>
</evidence>
<gene>
    <name evidence="8" type="ORF">AUP42_02455</name>
</gene>
<evidence type="ECO:0000256" key="7">
    <source>
        <dbReference type="RuleBase" id="RU004466"/>
    </source>
</evidence>
<sequence length="298" mass="32580">MVSYDLLAELSTASADLGETLDGILPRPNGQIEQRLFQAMRYSTLGEGKRLRPFLVLSSAGLFRVSRQCALRVAAAVEMVHSYSLIHDDLPAMDDDDLRRGKPSCHKQFDEATAILAGDALLTQAFEVLADESTHPDPRVCTDLVRALARAAGPYGMVGGQMIDLAGEGQSLDQAQVTHLHLLKTGRMFAFACEAGAILGKAPKSMRMSLRSYAHDMGLAFQIKDDLLDVESSSAELGKTAGKDIDQDKSTYVKLLGLEQAREQARMLCDQAINHLNCFDGEAEPLREVARFVIERGR</sequence>